<feature type="domain" description="Cyanovirin-N" evidence="1">
    <location>
        <begin position="105"/>
        <end position="208"/>
    </location>
</feature>
<name>A0AA40D7M6_9PEZI</name>
<dbReference type="InterPro" id="IPR036673">
    <property type="entry name" value="Cyanovirin-N_sf"/>
</dbReference>
<reference evidence="2" key="1">
    <citation type="submission" date="2023-06" db="EMBL/GenBank/DDBJ databases">
        <title>Genome-scale phylogeny and comparative genomics of the fungal order Sordariales.</title>
        <authorList>
            <consortium name="Lawrence Berkeley National Laboratory"/>
            <person name="Hensen N."/>
            <person name="Bonometti L."/>
            <person name="Westerberg I."/>
            <person name="Brannstrom I.O."/>
            <person name="Guillou S."/>
            <person name="Cros-Aarteil S."/>
            <person name="Calhoun S."/>
            <person name="Haridas S."/>
            <person name="Kuo A."/>
            <person name="Mondo S."/>
            <person name="Pangilinan J."/>
            <person name="Riley R."/>
            <person name="Labutti K."/>
            <person name="Andreopoulos B."/>
            <person name="Lipzen A."/>
            <person name="Chen C."/>
            <person name="Yanf M."/>
            <person name="Daum C."/>
            <person name="Ng V."/>
            <person name="Clum A."/>
            <person name="Steindorff A."/>
            <person name="Ohm R."/>
            <person name="Martin F."/>
            <person name="Silar P."/>
            <person name="Natvig D."/>
            <person name="Lalanne C."/>
            <person name="Gautier V."/>
            <person name="Ament-Velasquez S.L."/>
            <person name="Kruys A."/>
            <person name="Hutchinson M.I."/>
            <person name="Powell A.J."/>
            <person name="Barry K."/>
            <person name="Miller A.N."/>
            <person name="Grigoriev I.V."/>
            <person name="Debuchy R."/>
            <person name="Gladieux P."/>
            <person name="Thoren M.H."/>
            <person name="Johannesson H."/>
        </authorList>
    </citation>
    <scope>NUCLEOTIDE SEQUENCE</scope>
    <source>
        <strain evidence="2">CBS 307.81</strain>
    </source>
</reference>
<sequence length="399" mass="42946">MAFQLTSRGVHLSGSTLHAECRDWNSDWISTSLELDEVLGNSDGKFSLSDKNFSHSAKNLRLLRGSKLSASLRRRDGQLAKATFDLNLCVANINGHLQFQKPSGSLLTSASCYQLDGKILKALCLGYDGLFHASKIDLNEYYENDNGDFTTGRHFYYSARNVSILPSAHSLLLKAELKGNHWYSGDFWNPSEIDLVTCLFVGNGCLGFEKHDGLFDRDGPVAKFFEGVPFVGFIVAGIQALAGNEEHAKRALAICANSSIVCCGILVGVWMGGPIGAALGAGLATPLGIFVETQIAGTIKDPQLLAQFEEATIGRYLYETLRNVLAAGAAAYLSSFLSAQAGNLTASALGEIASSLSSKATGFSSSFAASWLLKKVADALLKGKIPTEWIEIEERVKEL</sequence>
<evidence type="ECO:0000313" key="3">
    <source>
        <dbReference type="Proteomes" id="UP001174997"/>
    </source>
</evidence>
<accession>A0AA40D7M6</accession>
<protein>
    <recommendedName>
        <fullName evidence="1">Cyanovirin-N domain-containing protein</fullName>
    </recommendedName>
</protein>
<dbReference type="Gene3D" id="2.30.60.10">
    <property type="entry name" value="Cyanovirin-N"/>
    <property type="match status" value="2"/>
</dbReference>
<evidence type="ECO:0000259" key="1">
    <source>
        <dbReference type="SMART" id="SM01111"/>
    </source>
</evidence>
<dbReference type="Pfam" id="PF08881">
    <property type="entry name" value="CVNH"/>
    <property type="match status" value="2"/>
</dbReference>
<proteinExistence type="predicted"/>
<dbReference type="InterPro" id="IPR011058">
    <property type="entry name" value="Cyanovirin-N"/>
</dbReference>
<evidence type="ECO:0000313" key="2">
    <source>
        <dbReference type="EMBL" id="KAK0664634.1"/>
    </source>
</evidence>
<feature type="domain" description="Cyanovirin-N" evidence="1">
    <location>
        <begin position="2"/>
        <end position="99"/>
    </location>
</feature>
<dbReference type="SMART" id="SM01111">
    <property type="entry name" value="CVNH"/>
    <property type="match status" value="2"/>
</dbReference>
<dbReference type="Proteomes" id="UP001174997">
    <property type="component" value="Unassembled WGS sequence"/>
</dbReference>
<organism evidence="2 3">
    <name type="scientific">Cercophora samala</name>
    <dbReference type="NCBI Taxonomy" id="330535"/>
    <lineage>
        <taxon>Eukaryota</taxon>
        <taxon>Fungi</taxon>
        <taxon>Dikarya</taxon>
        <taxon>Ascomycota</taxon>
        <taxon>Pezizomycotina</taxon>
        <taxon>Sordariomycetes</taxon>
        <taxon>Sordariomycetidae</taxon>
        <taxon>Sordariales</taxon>
        <taxon>Lasiosphaeriaceae</taxon>
        <taxon>Cercophora</taxon>
    </lineage>
</organism>
<dbReference type="EMBL" id="JAULSY010000117">
    <property type="protein sequence ID" value="KAK0664634.1"/>
    <property type="molecule type" value="Genomic_DNA"/>
</dbReference>
<gene>
    <name evidence="2" type="ORF">QBC41DRAFT_283636</name>
</gene>
<dbReference type="SUPFAM" id="SSF51322">
    <property type="entry name" value="Cyanovirin-N"/>
    <property type="match status" value="2"/>
</dbReference>
<dbReference type="AlphaFoldDB" id="A0AA40D7M6"/>
<keyword evidence="3" id="KW-1185">Reference proteome</keyword>
<comment type="caution">
    <text evidence="2">The sequence shown here is derived from an EMBL/GenBank/DDBJ whole genome shotgun (WGS) entry which is preliminary data.</text>
</comment>
<dbReference type="PANTHER" id="PTHR42076:SF1">
    <property type="entry name" value="CYANOVIRIN-N DOMAIN-CONTAINING PROTEIN"/>
    <property type="match status" value="1"/>
</dbReference>
<dbReference type="PANTHER" id="PTHR42076">
    <property type="entry name" value="CYANOVIRIN-N HOMOLOG"/>
    <property type="match status" value="1"/>
</dbReference>